<proteinExistence type="predicted"/>
<reference evidence="3 4" key="1">
    <citation type="journal article" date="2022" name="bioRxiv">
        <title>Genomics of Preaxostyla Flagellates Illuminates Evolutionary Transitions and the Path Towards Mitochondrial Loss.</title>
        <authorList>
            <person name="Novak L.V.F."/>
            <person name="Treitli S.C."/>
            <person name="Pyrih J."/>
            <person name="Halakuc P."/>
            <person name="Pipaliya S.V."/>
            <person name="Vacek V."/>
            <person name="Brzon O."/>
            <person name="Soukal P."/>
            <person name="Eme L."/>
            <person name="Dacks J.B."/>
            <person name="Karnkowska A."/>
            <person name="Elias M."/>
            <person name="Hampl V."/>
        </authorList>
    </citation>
    <scope>NUCLEOTIDE SEQUENCE [LARGE SCALE GENOMIC DNA]</scope>
    <source>
        <strain evidence="3">NAU3</strain>
        <tissue evidence="3">Gut</tissue>
    </source>
</reference>
<evidence type="ECO:0000313" key="3">
    <source>
        <dbReference type="EMBL" id="KAK2960522.1"/>
    </source>
</evidence>
<keyword evidence="4" id="KW-1185">Reference proteome</keyword>
<feature type="region of interest" description="Disordered" evidence="2">
    <location>
        <begin position="834"/>
        <end position="875"/>
    </location>
</feature>
<dbReference type="EMBL" id="JARBJD010000022">
    <property type="protein sequence ID" value="KAK2960522.1"/>
    <property type="molecule type" value="Genomic_DNA"/>
</dbReference>
<dbReference type="Proteomes" id="UP001281761">
    <property type="component" value="Unassembled WGS sequence"/>
</dbReference>
<feature type="compositionally biased region" description="Basic and acidic residues" evidence="2">
    <location>
        <begin position="307"/>
        <end position="335"/>
    </location>
</feature>
<feature type="region of interest" description="Disordered" evidence="2">
    <location>
        <begin position="294"/>
        <end position="337"/>
    </location>
</feature>
<feature type="region of interest" description="Disordered" evidence="2">
    <location>
        <begin position="519"/>
        <end position="538"/>
    </location>
</feature>
<feature type="compositionally biased region" description="Polar residues" evidence="2">
    <location>
        <begin position="781"/>
        <end position="815"/>
    </location>
</feature>
<evidence type="ECO:0000256" key="2">
    <source>
        <dbReference type="SAM" id="MobiDB-lite"/>
    </source>
</evidence>
<feature type="region of interest" description="Disordered" evidence="2">
    <location>
        <begin position="778"/>
        <end position="815"/>
    </location>
</feature>
<feature type="region of interest" description="Disordered" evidence="2">
    <location>
        <begin position="180"/>
        <end position="205"/>
    </location>
</feature>
<keyword evidence="1" id="KW-0175">Coiled coil</keyword>
<feature type="coiled-coil region" evidence="1">
    <location>
        <begin position="649"/>
        <end position="757"/>
    </location>
</feature>
<feature type="region of interest" description="Disordered" evidence="2">
    <location>
        <begin position="237"/>
        <end position="263"/>
    </location>
</feature>
<evidence type="ECO:0000256" key="1">
    <source>
        <dbReference type="SAM" id="Coils"/>
    </source>
</evidence>
<comment type="caution">
    <text evidence="3">The sequence shown here is derived from an EMBL/GenBank/DDBJ whole genome shotgun (WGS) entry which is preliminary data.</text>
</comment>
<gene>
    <name evidence="3" type="ORF">BLNAU_4420</name>
</gene>
<evidence type="ECO:0000313" key="4">
    <source>
        <dbReference type="Proteomes" id="UP001281761"/>
    </source>
</evidence>
<name>A0ABQ9Y9U0_9EUKA</name>
<feature type="compositionally biased region" description="Polar residues" evidence="2">
    <location>
        <begin position="1"/>
        <end position="14"/>
    </location>
</feature>
<sequence length="1017" mass="117918">MTDSMSSHESSNPLLSPLCPHQEESERIKDQVTSLTEQLDEIEKINSELLLAKKEIELQRDSLLAEVDTLKKTLAQAQSRQSDTQKLVSVLRGEMDRLKKSKNTEAQAEVEQLHHEIQRLEEENSKLSQNNNEMQEKIRSMADPKGKEAELRLKIDQIQFERDHEKRQFTDLQQEFAKTKELADRLQEEKRESESMNEAGERLKEIERLKKELSNKDQQHKTEVDCLHEQISSLISTQRQFQERSSPSKTKTLTDPLNPSSMIYQDEVDDLQTELRQKEDELIQLRSKLDLSEREVNNKTQQLAQSKRREEELERENKDKETSLQRLREERDSRVKGTTTETRVLLERIRMVEDDNKKTKQRTEDELKKIELERMKWTQQLADGEKQVEDMKKAISEKDDRIRSLQLLTQQQKDQVEAAERIEREKKMSEAMLSESLRSNFTQEKDQIKERLYETEKELVAVKGENEQNKRRIERLTREIEIERKVLQAEVRSQRAKNDEYERENRMLKDTMEQTTRYNDELNRTNRSTEGEKEQLEQTRADLERDVMEVASLKENLSHLYNSLLVQQNVTATETQAVKEQYRVMETQLMTLRDELTAKEEEWNDILAKKDAEIIQLTRSLNSEKKKVSEMTIEMEGVTEFKDSNLKLHRNLRSENAILKDTQDRLKNELDDLHNELHTFKTSFETAERARVLAVQELEETKEREEEGNRQMNAQIRNLTKQLNEVTVLAKSRERRLAELENLYDQSTQASKQLLNENLKLRMTAETTGDEIDDIVENYRPTPSQSPSSMSRGATTPHQNSMRQAQLERSMTVPSTLTPHENRAERTLVSHASMSNTAGSQTQKRVAFSSHGPFASRVPPSSLPRTPPRFQTDKQYPSTMPSYGSEGVNLLKVNNPTLHTSPSPAQTRLLELLRNPPASSTYHMANNEKTIRSLNSKFNLALGTVGGGYGSEDFQTPSKDFGGDVIQTQTDELREEDDPAMKAVLEKAMMNAPGVGSNELDAELFKLRETISEFDSD</sequence>
<feature type="compositionally biased region" description="Polar residues" evidence="2">
    <location>
        <begin position="834"/>
        <end position="844"/>
    </location>
</feature>
<protein>
    <submittedName>
        <fullName evidence="3">Uncharacterized protein</fullName>
    </submittedName>
</protein>
<feature type="region of interest" description="Disordered" evidence="2">
    <location>
        <begin position="1"/>
        <end position="29"/>
    </location>
</feature>
<accession>A0ABQ9Y9U0</accession>
<organism evidence="3 4">
    <name type="scientific">Blattamonas nauphoetae</name>
    <dbReference type="NCBI Taxonomy" id="2049346"/>
    <lineage>
        <taxon>Eukaryota</taxon>
        <taxon>Metamonada</taxon>
        <taxon>Preaxostyla</taxon>
        <taxon>Oxymonadida</taxon>
        <taxon>Blattamonas</taxon>
    </lineage>
</organism>